<dbReference type="PATRIC" id="fig|1423740.3.peg.1334"/>
<dbReference type="Pfam" id="PF02517">
    <property type="entry name" value="Rce1-like"/>
    <property type="match status" value="1"/>
</dbReference>
<keyword evidence="2" id="KW-1133">Transmembrane helix</keyword>
<evidence type="ECO:0000313" key="5">
    <source>
        <dbReference type="Proteomes" id="UP000051048"/>
    </source>
</evidence>
<feature type="transmembrane region" description="Helical" evidence="2">
    <location>
        <begin position="12"/>
        <end position="32"/>
    </location>
</feature>
<gene>
    <name evidence="4" type="ORF">FC36_GL001236</name>
</gene>
<comment type="caution">
    <text evidence="4">The sequence shown here is derived from an EMBL/GenBank/DDBJ whole genome shotgun (WGS) entry which is preliminary data.</text>
</comment>
<dbReference type="AlphaFoldDB" id="A0A0R1TGH1"/>
<sequence>MEFSKRLDRQFFWAVLVNVIGTLLAVTLARKLAGNNGYLYALIGSLWFIALFTYEVTKYKTYLQKQWREFKQHIWLNLLLSFITVVIVMLVVVVARKFFNQFLPAHPLKEIMPPIATLSGILANCYTGLVSVMIAVFEEIAFRHDMLYKYKDSRGLFCILFVVTNLLFAMSHYYNFGGSFLATGPYALAGMIFTLLYMWRKNIWLPILAHFLFNAQSLIGAVALLIFKLMA</sequence>
<dbReference type="RefSeq" id="WP_025021244.1">
    <property type="nucleotide sequence ID" value="NZ_AZFH01000162.1"/>
</dbReference>
<evidence type="ECO:0000259" key="3">
    <source>
        <dbReference type="Pfam" id="PF02517"/>
    </source>
</evidence>
<dbReference type="Proteomes" id="UP000051048">
    <property type="component" value="Unassembled WGS sequence"/>
</dbReference>
<feature type="transmembrane region" description="Helical" evidence="2">
    <location>
        <begin position="115"/>
        <end position="136"/>
    </location>
</feature>
<evidence type="ECO:0000256" key="2">
    <source>
        <dbReference type="SAM" id="Phobius"/>
    </source>
</evidence>
<feature type="transmembrane region" description="Helical" evidence="2">
    <location>
        <begin position="180"/>
        <end position="199"/>
    </location>
</feature>
<reference evidence="4 5" key="1">
    <citation type="journal article" date="2015" name="Genome Announc.">
        <title>Expanding the biotechnology potential of lactobacilli through comparative genomics of 213 strains and associated genera.</title>
        <authorList>
            <person name="Sun Z."/>
            <person name="Harris H.M."/>
            <person name="McCann A."/>
            <person name="Guo C."/>
            <person name="Argimon S."/>
            <person name="Zhang W."/>
            <person name="Yang X."/>
            <person name="Jeffery I.B."/>
            <person name="Cooney J.C."/>
            <person name="Kagawa T.F."/>
            <person name="Liu W."/>
            <person name="Song Y."/>
            <person name="Salvetti E."/>
            <person name="Wrobel A."/>
            <person name="Rasinkangas P."/>
            <person name="Parkhill J."/>
            <person name="Rea M.C."/>
            <person name="O'Sullivan O."/>
            <person name="Ritari J."/>
            <person name="Douillard F.P."/>
            <person name="Paul Ross R."/>
            <person name="Yang R."/>
            <person name="Briner A.E."/>
            <person name="Felis G.E."/>
            <person name="de Vos W.M."/>
            <person name="Barrangou R."/>
            <person name="Klaenhammer T.R."/>
            <person name="Caufield P.W."/>
            <person name="Cui Y."/>
            <person name="Zhang H."/>
            <person name="O'Toole P.W."/>
        </authorList>
    </citation>
    <scope>NUCLEOTIDE SEQUENCE [LARGE SCALE GENOMIC DNA]</scope>
    <source>
        <strain evidence="4 5">DSM 15833</strain>
    </source>
</reference>
<evidence type="ECO:0000313" key="4">
    <source>
        <dbReference type="EMBL" id="KRL77795.1"/>
    </source>
</evidence>
<name>A0A0R1TGH1_9LACO</name>
<evidence type="ECO:0000256" key="1">
    <source>
        <dbReference type="ARBA" id="ARBA00009067"/>
    </source>
</evidence>
<feature type="transmembrane region" description="Helical" evidence="2">
    <location>
        <begin position="74"/>
        <end position="95"/>
    </location>
</feature>
<dbReference type="PANTHER" id="PTHR36435">
    <property type="entry name" value="SLR1288 PROTEIN"/>
    <property type="match status" value="1"/>
</dbReference>
<feature type="transmembrane region" description="Helical" evidence="2">
    <location>
        <begin position="156"/>
        <end position="174"/>
    </location>
</feature>
<keyword evidence="2" id="KW-0812">Transmembrane</keyword>
<dbReference type="EMBL" id="AZFH01000162">
    <property type="protein sequence ID" value="KRL77795.1"/>
    <property type="molecule type" value="Genomic_DNA"/>
</dbReference>
<dbReference type="InterPro" id="IPR003675">
    <property type="entry name" value="Rce1/LyrA-like_dom"/>
</dbReference>
<keyword evidence="2" id="KW-0472">Membrane</keyword>
<comment type="similarity">
    <text evidence="1">Belongs to the UPF0177 family.</text>
</comment>
<proteinExistence type="inferred from homology"/>
<organism evidence="4 5">
    <name type="scientific">Ligilactobacillus equi DSM 15833 = JCM 10991</name>
    <dbReference type="NCBI Taxonomy" id="1423740"/>
    <lineage>
        <taxon>Bacteria</taxon>
        <taxon>Bacillati</taxon>
        <taxon>Bacillota</taxon>
        <taxon>Bacilli</taxon>
        <taxon>Lactobacillales</taxon>
        <taxon>Lactobacillaceae</taxon>
        <taxon>Ligilactobacillus</taxon>
    </lineage>
</organism>
<dbReference type="OrthoDB" id="2817162at2"/>
<dbReference type="PANTHER" id="PTHR36435:SF1">
    <property type="entry name" value="CAAX AMINO TERMINAL PROTEASE FAMILY PROTEIN"/>
    <property type="match status" value="1"/>
</dbReference>
<protein>
    <recommendedName>
        <fullName evidence="3">CAAX prenyl protease 2/Lysostaphin resistance protein A-like domain-containing protein</fullName>
    </recommendedName>
</protein>
<dbReference type="InterPro" id="IPR052710">
    <property type="entry name" value="CAAX_protease"/>
</dbReference>
<dbReference type="GO" id="GO:0004175">
    <property type="term" value="F:endopeptidase activity"/>
    <property type="evidence" value="ECO:0007669"/>
    <property type="project" value="UniProtKB-ARBA"/>
</dbReference>
<accession>A0A0R1TGH1</accession>
<feature type="transmembrane region" description="Helical" evidence="2">
    <location>
        <begin position="38"/>
        <end position="54"/>
    </location>
</feature>
<feature type="transmembrane region" description="Helical" evidence="2">
    <location>
        <begin position="211"/>
        <end position="230"/>
    </location>
</feature>
<feature type="domain" description="CAAX prenyl protease 2/Lysostaphin resistance protein A-like" evidence="3">
    <location>
        <begin position="129"/>
        <end position="215"/>
    </location>
</feature>
<dbReference type="GO" id="GO:0080120">
    <property type="term" value="P:CAAX-box protein maturation"/>
    <property type="evidence" value="ECO:0007669"/>
    <property type="project" value="UniProtKB-ARBA"/>
</dbReference>